<dbReference type="CDD" id="cd21724">
    <property type="entry name" value="CTNNAbd_CTNNB1"/>
    <property type="match status" value="1"/>
</dbReference>
<dbReference type="InterPro" id="IPR000225">
    <property type="entry name" value="Armadillo"/>
</dbReference>
<evidence type="ECO:0000256" key="2">
    <source>
        <dbReference type="ARBA" id="ARBA00005462"/>
    </source>
</evidence>
<dbReference type="Pfam" id="PF00514">
    <property type="entry name" value="Arm"/>
    <property type="match status" value="3"/>
</dbReference>
<evidence type="ECO:0000256" key="4">
    <source>
        <dbReference type="ARBA" id="ARBA00022737"/>
    </source>
</evidence>
<dbReference type="AlphaFoldDB" id="A0A3Q1GGK2"/>
<dbReference type="GO" id="GO:0045296">
    <property type="term" value="F:cadherin binding"/>
    <property type="evidence" value="ECO:0007669"/>
    <property type="project" value="InterPro"/>
</dbReference>
<dbReference type="PROSITE" id="PS50176">
    <property type="entry name" value="ARM_REPEAT"/>
    <property type="match status" value="8"/>
</dbReference>
<keyword evidence="8" id="KW-1185">Reference proteome</keyword>
<dbReference type="InterPro" id="IPR013284">
    <property type="entry name" value="Beta-catenin"/>
</dbReference>
<dbReference type="SUPFAM" id="SSF48371">
    <property type="entry name" value="ARM repeat"/>
    <property type="match status" value="1"/>
</dbReference>
<comment type="similarity">
    <text evidence="2">Belongs to the beta-catenin family.</text>
</comment>
<dbReference type="GO" id="GO:0014704">
    <property type="term" value="C:intercalated disc"/>
    <property type="evidence" value="ECO:0007669"/>
    <property type="project" value="UniProtKB-ARBA"/>
</dbReference>
<proteinExistence type="inferred from homology"/>
<feature type="region of interest" description="Disordered" evidence="6">
    <location>
        <begin position="27"/>
        <end position="50"/>
    </location>
</feature>
<dbReference type="GO" id="GO:0005737">
    <property type="term" value="C:cytoplasm"/>
    <property type="evidence" value="ECO:0007669"/>
    <property type="project" value="UniProtKB-SubCell"/>
</dbReference>
<feature type="repeat" description="ARM" evidence="5">
    <location>
        <begin position="145"/>
        <end position="185"/>
    </location>
</feature>
<feature type="repeat" description="ARM" evidence="5">
    <location>
        <begin position="271"/>
        <end position="313"/>
    </location>
</feature>
<dbReference type="GO" id="GO:0007155">
    <property type="term" value="P:cell adhesion"/>
    <property type="evidence" value="ECO:0007669"/>
    <property type="project" value="InterPro"/>
</dbReference>
<organism evidence="7 8">
    <name type="scientific">Acanthochromis polyacanthus</name>
    <name type="common">spiny chromis</name>
    <dbReference type="NCBI Taxonomy" id="80966"/>
    <lineage>
        <taxon>Eukaryota</taxon>
        <taxon>Metazoa</taxon>
        <taxon>Chordata</taxon>
        <taxon>Craniata</taxon>
        <taxon>Vertebrata</taxon>
        <taxon>Euteleostomi</taxon>
        <taxon>Actinopterygii</taxon>
        <taxon>Neopterygii</taxon>
        <taxon>Teleostei</taxon>
        <taxon>Neoteleostei</taxon>
        <taxon>Acanthomorphata</taxon>
        <taxon>Ovalentaria</taxon>
        <taxon>Pomacentridae</taxon>
        <taxon>Acanthochromis</taxon>
    </lineage>
</organism>
<reference evidence="7" key="2">
    <citation type="submission" date="2025-09" db="UniProtKB">
        <authorList>
            <consortium name="Ensembl"/>
        </authorList>
    </citation>
    <scope>IDENTIFICATION</scope>
</reference>
<dbReference type="PANTHER" id="PTHR45976">
    <property type="entry name" value="ARMADILLO SEGMENT POLARITY PROTEIN"/>
    <property type="match status" value="1"/>
</dbReference>
<dbReference type="Gene3D" id="1.25.10.10">
    <property type="entry name" value="Leucine-rich Repeat Variant"/>
    <property type="match status" value="1"/>
</dbReference>
<feature type="repeat" description="ARM" evidence="5">
    <location>
        <begin position="435"/>
        <end position="477"/>
    </location>
</feature>
<dbReference type="Ensembl" id="ENSAPOT00000003259.1">
    <property type="protein sequence ID" value="ENSAPOP00000026612.1"/>
    <property type="gene ID" value="ENSAPOG00000010601.1"/>
</dbReference>
<protein>
    <submittedName>
        <fullName evidence="7">Catenin (cadherin-associated protein), beta 1</fullName>
    </submittedName>
</protein>
<dbReference type="FunFam" id="1.25.10.10:FF:000015">
    <property type="entry name" value="Catenin beta-1"/>
    <property type="match status" value="1"/>
</dbReference>
<dbReference type="SMART" id="SM00185">
    <property type="entry name" value="ARM"/>
    <property type="match status" value="11"/>
</dbReference>
<reference evidence="7" key="1">
    <citation type="submission" date="2025-08" db="UniProtKB">
        <authorList>
            <consortium name="Ensembl"/>
        </authorList>
    </citation>
    <scope>IDENTIFICATION</scope>
</reference>
<evidence type="ECO:0000313" key="7">
    <source>
        <dbReference type="Ensembl" id="ENSAPOP00000026612.1"/>
    </source>
</evidence>
<dbReference type="Proteomes" id="UP000257200">
    <property type="component" value="Unplaced"/>
</dbReference>
<dbReference type="GO" id="GO:0005634">
    <property type="term" value="C:nucleus"/>
    <property type="evidence" value="ECO:0007669"/>
    <property type="project" value="UniProtKB-ARBA"/>
</dbReference>
<evidence type="ECO:0000256" key="3">
    <source>
        <dbReference type="ARBA" id="ARBA00022490"/>
    </source>
</evidence>
<dbReference type="InterPro" id="IPR016024">
    <property type="entry name" value="ARM-type_fold"/>
</dbReference>
<feature type="repeat" description="ARM" evidence="5">
    <location>
        <begin position="229"/>
        <end position="271"/>
    </location>
</feature>
<accession>A0A3Q1GGK2</accession>
<feature type="repeat" description="ARM" evidence="5">
    <location>
        <begin position="482"/>
        <end position="525"/>
    </location>
</feature>
<keyword evidence="4" id="KW-0677">Repeat</keyword>
<feature type="repeat" description="ARM" evidence="5">
    <location>
        <begin position="313"/>
        <end position="356"/>
    </location>
</feature>
<comment type="subcellular location">
    <subcellularLocation>
        <location evidence="1">Cytoplasm</location>
    </subcellularLocation>
</comment>
<evidence type="ECO:0000256" key="5">
    <source>
        <dbReference type="PROSITE-ProRule" id="PRU00259"/>
    </source>
</evidence>
<evidence type="ECO:0000256" key="6">
    <source>
        <dbReference type="SAM" id="MobiDB-lite"/>
    </source>
</evidence>
<evidence type="ECO:0000256" key="1">
    <source>
        <dbReference type="ARBA" id="ARBA00004496"/>
    </source>
</evidence>
<dbReference type="GO" id="GO:0016342">
    <property type="term" value="C:catenin complex"/>
    <property type="evidence" value="ECO:0007669"/>
    <property type="project" value="UniProtKB-ARBA"/>
</dbReference>
<dbReference type="InterPro" id="IPR011989">
    <property type="entry name" value="ARM-like"/>
</dbReference>
<name>A0A3Q1GGK2_9TELE</name>
<evidence type="ECO:0000313" key="8">
    <source>
        <dbReference type="Proteomes" id="UP000257200"/>
    </source>
</evidence>
<feature type="repeat" description="ARM" evidence="5">
    <location>
        <begin position="587"/>
        <end position="629"/>
    </location>
</feature>
<dbReference type="GeneTree" id="ENSGT00940000155471"/>
<sequence length="736" mass="81220">MELDMAMEPDRKAAVSHWQQQSYLDSGIHSGATTTAPSLSGKGNPEEDDVDNNQVMYEWEQGFNQNFSQEQVQGNIDGQYAMTRAQRVRAAMFPETLEEGMQIPSTQYDAANPTNVQRLAEPSQMLKHAVVNLINYQDDAELATRAIPELTKLLNDEDQVVVNKAAVMVHQLSKKEASRHAIMRSPQMVSAIVRTMQNTNDVETARCTAGTLHNLSHHREGLLAIFKSGGIPALVKMLGSPVDSVLFYAITTLHNLLLHQEGAKMAVRLAGGLQKMVALLNKTNVKFLAITTDCLQILAYGNQESKLIILASGGPQALVNIMRTYTYEKLLWTTSRVLKVLSVCSSNKPAIVEAGGMQALGLHLTDPSQRLVQNCLWTLRNLSDAATKQEGMEGLLGTLVQLLGSDDINVVTCAAGTHTQLIYPMIRHHYFYTFFCIEALVRTVLRAGDREDITEPAICALRHLTSRHQDAEMAQNAVRLHYGLPVVVKLLHPPSHWPLIKATVGLIRNLALCPANHAPLREQGAIPRLVQLLVRAHQDTQRRTSMGGTQQQFVEGVRMEEIVEGCTGALHILARDVHNRIVIRGLNTIPLFVQLLYSPIENIQRVAAGVLCELAQDKEAAEAIEAEGATAPLTELLHSRNEGVATYAAAVLFRMSEDKPQDYKKRLSVELTSSLFRTEPMAWNEPMMDHDLGGGHHPGQDYPPVEGLPDLGHAQELIEGLPPGDSNQLAWFDTDL</sequence>
<keyword evidence="3" id="KW-0963">Cytoplasm</keyword>
<dbReference type="PRINTS" id="PR01869">
    <property type="entry name" value="BCATNINFAMLY"/>
</dbReference>
<feature type="repeat" description="ARM" evidence="5">
    <location>
        <begin position="187"/>
        <end position="230"/>
    </location>
</feature>